<organism evidence="11 12">
    <name type="scientific">Gordonia hankookensis</name>
    <dbReference type="NCBI Taxonomy" id="589403"/>
    <lineage>
        <taxon>Bacteria</taxon>
        <taxon>Bacillati</taxon>
        <taxon>Actinomycetota</taxon>
        <taxon>Actinomycetes</taxon>
        <taxon>Mycobacteriales</taxon>
        <taxon>Gordoniaceae</taxon>
        <taxon>Gordonia</taxon>
    </lineage>
</organism>
<dbReference type="InterPro" id="IPR009100">
    <property type="entry name" value="AcylCoA_DH/oxidase_NM_dom_sf"/>
</dbReference>
<evidence type="ECO:0000259" key="10">
    <source>
        <dbReference type="Pfam" id="PF12806"/>
    </source>
</evidence>
<dbReference type="InterPro" id="IPR037069">
    <property type="entry name" value="AcylCoA_DH/ox_N_sf"/>
</dbReference>
<dbReference type="SUPFAM" id="SSF56645">
    <property type="entry name" value="Acyl-CoA dehydrogenase NM domain-like"/>
    <property type="match status" value="1"/>
</dbReference>
<dbReference type="Pfam" id="PF00441">
    <property type="entry name" value="Acyl-CoA_dh_1"/>
    <property type="match status" value="1"/>
</dbReference>
<dbReference type="RefSeq" id="WP_190265741.1">
    <property type="nucleotide sequence ID" value="NZ_BAABAD010000003.1"/>
</dbReference>
<name>A0ABR7WA73_9ACTN</name>
<dbReference type="EMBL" id="JACWMS010000001">
    <property type="protein sequence ID" value="MBD1318644.1"/>
    <property type="molecule type" value="Genomic_DNA"/>
</dbReference>
<evidence type="ECO:0000256" key="5">
    <source>
        <dbReference type="RuleBase" id="RU362125"/>
    </source>
</evidence>
<dbReference type="Gene3D" id="2.40.110.10">
    <property type="entry name" value="Butyryl-CoA Dehydrogenase, subunit A, domain 2"/>
    <property type="match status" value="1"/>
</dbReference>
<dbReference type="InterPro" id="IPR013786">
    <property type="entry name" value="AcylCoA_DH/ox_N"/>
</dbReference>
<dbReference type="Pfam" id="PF12806">
    <property type="entry name" value="Acyl-CoA_dh_C"/>
    <property type="match status" value="1"/>
</dbReference>
<reference evidence="11 12" key="1">
    <citation type="submission" date="2020-09" db="EMBL/GenBank/DDBJ databases">
        <title>Novel species in genus Gordonia.</title>
        <authorList>
            <person name="Zhang G."/>
        </authorList>
    </citation>
    <scope>NUCLEOTIDE SEQUENCE [LARGE SCALE GENOMIC DNA]</scope>
    <source>
        <strain evidence="11 12">ON-33</strain>
    </source>
</reference>
<dbReference type="InterPro" id="IPR036250">
    <property type="entry name" value="AcylCo_DH-like_C"/>
</dbReference>
<gene>
    <name evidence="11" type="ORF">IDF66_03540</name>
</gene>
<dbReference type="Gene3D" id="1.20.140.10">
    <property type="entry name" value="Butyryl-CoA Dehydrogenase, subunit A, domain 3"/>
    <property type="match status" value="1"/>
</dbReference>
<keyword evidence="5" id="KW-0560">Oxidoreductase</keyword>
<feature type="region of interest" description="Disordered" evidence="6">
    <location>
        <begin position="263"/>
        <end position="323"/>
    </location>
</feature>
<evidence type="ECO:0000256" key="1">
    <source>
        <dbReference type="ARBA" id="ARBA00001974"/>
    </source>
</evidence>
<evidence type="ECO:0000313" key="11">
    <source>
        <dbReference type="EMBL" id="MBD1318644.1"/>
    </source>
</evidence>
<feature type="domain" description="Acyl-CoA oxidase/dehydrogenase middle" evidence="8">
    <location>
        <begin position="162"/>
        <end position="262"/>
    </location>
</feature>
<dbReference type="InterPro" id="IPR009075">
    <property type="entry name" value="AcylCo_DH/oxidase_C"/>
</dbReference>
<proteinExistence type="inferred from homology"/>
<evidence type="ECO:0000313" key="12">
    <source>
        <dbReference type="Proteomes" id="UP000602395"/>
    </source>
</evidence>
<dbReference type="PANTHER" id="PTHR42803:SF3">
    <property type="entry name" value="ACYL-COA DEHYDROGENASE-RELATED"/>
    <property type="match status" value="1"/>
</dbReference>
<dbReference type="Proteomes" id="UP000602395">
    <property type="component" value="Unassembled WGS sequence"/>
</dbReference>
<dbReference type="Pfam" id="PF02770">
    <property type="entry name" value="Acyl-CoA_dh_M"/>
    <property type="match status" value="1"/>
</dbReference>
<sequence length="639" mass="68733">MAAPISRRDLEFLLYEWLDVEKLTSRERFREHSRETFDAVLELSEDLATKRFAPANKLGDQNEPYVGDDGKVVLPAEISSGIAEFVKAGLMAASYDESLGGMQLPTVISRASSAWFQAANAAMSSYTFLTVGNANLLAEYGTPEQLDTWVRPMVEGRFFGTMCLSEPQAGSSLADITTKAAPTPDGTYRITGTKMWISAGDHELAENIVHLVLAKAPGGGPGVKGISLFIVPKYLADGTRNDVALVGLNHKMGNRATTNTLLNFGDGTFSPANESDADPDQPARSAPGADPHQPARSAPGADPHQPARSAPGADPHQPARSAPGAVGYLVGEEHRGLSYMFHMMNEARIGVGFLATSLGYAGYLASLEYAKVRTQGRPVDQKDPASKPVPIIEHADVKRMLLAQKSYVEGALALGLYCSKLVDEQSTSSGDEQARAGLLLDVLTPIAKSWPSQWCLEANSLAIQVHGGYGYTKEFDVEQYYRDNRLNPIHEGTHGIHGLDLLGRKVIMQDGAGLGLLAETIGATIDRAAAGEATAEYATDLRKAVDQLVTTTAQVWSAGDPALSLANATAYLEAAGHIVVAWMWLEQLLATADRTGDFYDGKRAAAQYFFRYELPKTAAQLSLVAALDRTTLDTEPAWF</sequence>
<accession>A0ABR7WA73</accession>
<feature type="domain" description="Acyl-CoA dehydrogenase/oxidase N-terminal" evidence="9">
    <location>
        <begin position="75"/>
        <end position="156"/>
    </location>
</feature>
<evidence type="ECO:0000256" key="3">
    <source>
        <dbReference type="ARBA" id="ARBA00022630"/>
    </source>
</evidence>
<evidence type="ECO:0000256" key="6">
    <source>
        <dbReference type="SAM" id="MobiDB-lite"/>
    </source>
</evidence>
<keyword evidence="4 5" id="KW-0274">FAD</keyword>
<dbReference type="SUPFAM" id="SSF47203">
    <property type="entry name" value="Acyl-CoA dehydrogenase C-terminal domain-like"/>
    <property type="match status" value="1"/>
</dbReference>
<evidence type="ECO:0000259" key="7">
    <source>
        <dbReference type="Pfam" id="PF00441"/>
    </source>
</evidence>
<evidence type="ECO:0000259" key="9">
    <source>
        <dbReference type="Pfam" id="PF02771"/>
    </source>
</evidence>
<dbReference type="Gene3D" id="1.10.540.10">
    <property type="entry name" value="Acyl-CoA dehydrogenase/oxidase, N-terminal domain"/>
    <property type="match status" value="1"/>
</dbReference>
<evidence type="ECO:0000256" key="4">
    <source>
        <dbReference type="ARBA" id="ARBA00022827"/>
    </source>
</evidence>
<dbReference type="InterPro" id="IPR006091">
    <property type="entry name" value="Acyl-CoA_Oxase/DH_mid-dom"/>
</dbReference>
<feature type="domain" description="Acyl-CoA dehydrogenase/oxidase C-terminal" evidence="7">
    <location>
        <begin position="335"/>
        <end position="498"/>
    </location>
</feature>
<evidence type="ECO:0000259" key="8">
    <source>
        <dbReference type="Pfam" id="PF02770"/>
    </source>
</evidence>
<comment type="caution">
    <text evidence="11">The sequence shown here is derived from an EMBL/GenBank/DDBJ whole genome shotgun (WGS) entry which is preliminary data.</text>
</comment>
<feature type="domain" description="Acetyl-CoA dehydrogenase-like C-terminal" evidence="10">
    <location>
        <begin position="518"/>
        <end position="634"/>
    </location>
</feature>
<comment type="similarity">
    <text evidence="2 5">Belongs to the acyl-CoA dehydrogenase family.</text>
</comment>
<dbReference type="InterPro" id="IPR052166">
    <property type="entry name" value="Diverse_Acyl-CoA_DH"/>
</dbReference>
<keyword evidence="3 5" id="KW-0285">Flavoprotein</keyword>
<dbReference type="PANTHER" id="PTHR42803">
    <property type="entry name" value="ACYL-COA DEHYDROGENASE"/>
    <property type="match status" value="1"/>
</dbReference>
<keyword evidence="12" id="KW-1185">Reference proteome</keyword>
<comment type="cofactor">
    <cofactor evidence="1 5">
        <name>FAD</name>
        <dbReference type="ChEBI" id="CHEBI:57692"/>
    </cofactor>
</comment>
<dbReference type="InterPro" id="IPR025878">
    <property type="entry name" value="Acyl-CoA_dh-like_C_dom"/>
</dbReference>
<dbReference type="Pfam" id="PF02771">
    <property type="entry name" value="Acyl-CoA_dh_N"/>
    <property type="match status" value="1"/>
</dbReference>
<dbReference type="InterPro" id="IPR046373">
    <property type="entry name" value="Acyl-CoA_Oxase/DH_mid-dom_sf"/>
</dbReference>
<protein>
    <submittedName>
        <fullName evidence="11">Acyl-CoA dehydrogenase C-terminal domain-containing protein</fullName>
    </submittedName>
</protein>
<evidence type="ECO:0000256" key="2">
    <source>
        <dbReference type="ARBA" id="ARBA00009347"/>
    </source>
</evidence>